<dbReference type="Proteomes" id="UP001497623">
    <property type="component" value="Unassembled WGS sequence"/>
</dbReference>
<evidence type="ECO:0000256" key="1">
    <source>
        <dbReference type="SAM" id="Phobius"/>
    </source>
</evidence>
<feature type="transmembrane region" description="Helical" evidence="1">
    <location>
        <begin position="189"/>
        <end position="214"/>
    </location>
</feature>
<protein>
    <submittedName>
        <fullName evidence="3">Uncharacterized protein</fullName>
    </submittedName>
</protein>
<keyword evidence="2" id="KW-0732">Signal</keyword>
<organism evidence="3 4">
    <name type="scientific">Meganyctiphanes norvegica</name>
    <name type="common">Northern krill</name>
    <name type="synonym">Thysanopoda norvegica</name>
    <dbReference type="NCBI Taxonomy" id="48144"/>
    <lineage>
        <taxon>Eukaryota</taxon>
        <taxon>Metazoa</taxon>
        <taxon>Ecdysozoa</taxon>
        <taxon>Arthropoda</taxon>
        <taxon>Crustacea</taxon>
        <taxon>Multicrustacea</taxon>
        <taxon>Malacostraca</taxon>
        <taxon>Eumalacostraca</taxon>
        <taxon>Eucarida</taxon>
        <taxon>Euphausiacea</taxon>
        <taxon>Euphausiidae</taxon>
        <taxon>Meganyctiphanes</taxon>
    </lineage>
</organism>
<reference evidence="3 4" key="1">
    <citation type="submission" date="2024-05" db="EMBL/GenBank/DDBJ databases">
        <authorList>
            <person name="Wallberg A."/>
        </authorList>
    </citation>
    <scope>NUCLEOTIDE SEQUENCE [LARGE SCALE GENOMIC DNA]</scope>
</reference>
<keyword evidence="1" id="KW-1133">Transmembrane helix</keyword>
<name>A0AAV2QU76_MEGNR</name>
<comment type="caution">
    <text evidence="3">The sequence shown here is derived from an EMBL/GenBank/DDBJ whole genome shotgun (WGS) entry which is preliminary data.</text>
</comment>
<keyword evidence="1" id="KW-0812">Transmembrane</keyword>
<keyword evidence="4" id="KW-1185">Reference proteome</keyword>
<feature type="signal peptide" evidence="2">
    <location>
        <begin position="1"/>
        <end position="22"/>
    </location>
</feature>
<keyword evidence="1" id="KW-0472">Membrane</keyword>
<sequence length="255" mass="28766">MSPTRLSALLVVLTVLTSHCSCFTPYPVYNKDGRSIENFNPSPYQYYKAYDKAEPSLEPIKEYSREVEDIENDFNITHQTQDYQTISINIPKGLPEGMSWVLVPVTNNRRSLNVQGHTEGGIDAMMDHHPIQAVQGEPLRSLLPVSHEHAHQEDMSSMMKPFGRNGMIPIPGSYSKEISFVLNHVFQKFIYTLETVFGGVLFFMASTMVTIVLIKALKGYVQKDTIHEALGTDNIMKMLVQSVEMYNDIIASDVS</sequence>
<evidence type="ECO:0000313" key="3">
    <source>
        <dbReference type="EMBL" id="CAL4098833.1"/>
    </source>
</evidence>
<gene>
    <name evidence="3" type="ORF">MNOR_LOCUS16336</name>
</gene>
<evidence type="ECO:0000256" key="2">
    <source>
        <dbReference type="SAM" id="SignalP"/>
    </source>
</evidence>
<evidence type="ECO:0000313" key="4">
    <source>
        <dbReference type="Proteomes" id="UP001497623"/>
    </source>
</evidence>
<feature type="chain" id="PRO_5043337672" evidence="2">
    <location>
        <begin position="23"/>
        <end position="255"/>
    </location>
</feature>
<proteinExistence type="predicted"/>
<dbReference type="EMBL" id="CAXKWB010010667">
    <property type="protein sequence ID" value="CAL4098833.1"/>
    <property type="molecule type" value="Genomic_DNA"/>
</dbReference>
<dbReference type="AlphaFoldDB" id="A0AAV2QU76"/>
<accession>A0AAV2QU76</accession>